<protein>
    <recommendedName>
        <fullName evidence="3">DUF6844 domain-containing protein</fullName>
    </recommendedName>
</protein>
<comment type="caution">
    <text evidence="4">The sequence shown here is derived from an EMBL/GenBank/DDBJ whole genome shotgun (WGS) entry which is preliminary data.</text>
</comment>
<evidence type="ECO:0000259" key="3">
    <source>
        <dbReference type="Pfam" id="PF20891"/>
    </source>
</evidence>
<keyword evidence="2" id="KW-0732">Signal</keyword>
<proteinExistence type="predicted"/>
<reference evidence="4" key="1">
    <citation type="submission" date="2020-10" db="EMBL/GenBank/DDBJ databases">
        <authorList>
            <person name="Gilroy R."/>
        </authorList>
    </citation>
    <scope>NUCLEOTIDE SEQUENCE</scope>
    <source>
        <strain evidence="4">10669</strain>
    </source>
</reference>
<sequence>MKTGKTILLSALMASIALSAFAQDAGTAAAPEAGAAQSELGSLSFLEEVDSQAEMVPNARSSAEDFVASKGWSLGFNPDGRYVAVGSAGIIGSPSDKNFQTSRRIAFQKALLEAKTEIVKQFSLEISSKLEYALTEPSEFEREEAKAAAAAVEPSILDKLRTLAHKKLDKELENEGVTKDEPLPEEEVKGLLNTEDFRKITEQVARAQVGALVVSKIFEQDGEIAVVAYYSDKTKLLAGAINGTGACPKGKPRKNGSIGDWVRGLKVGTQLYPAMGVQLTTDEDGNIVILSYGQASAKSASKTSAKAAFAKATASADADIRSFAGEAVAFAQTDKEMQSSKEFENGTFESETDTSMEQRISAVADKLKITGITTLRTWNFVDKRSGTGVFGVVRMWSVKSSAQANESRESMAEAAKNRGGNVSAKTAALAGRDEGASPASKREEDSGKYKVESIESEDF</sequence>
<dbReference type="InterPro" id="IPR049286">
    <property type="entry name" value="DUF6844"/>
</dbReference>
<evidence type="ECO:0000256" key="2">
    <source>
        <dbReference type="SAM" id="SignalP"/>
    </source>
</evidence>
<feature type="compositionally biased region" description="Basic and acidic residues" evidence="1">
    <location>
        <begin position="431"/>
        <end position="453"/>
    </location>
</feature>
<feature type="domain" description="DUF6844" evidence="3">
    <location>
        <begin position="155"/>
        <end position="238"/>
    </location>
</feature>
<evidence type="ECO:0000313" key="4">
    <source>
        <dbReference type="EMBL" id="HIV04188.1"/>
    </source>
</evidence>
<evidence type="ECO:0000313" key="5">
    <source>
        <dbReference type="Proteomes" id="UP000886812"/>
    </source>
</evidence>
<name>A0A9D1NKM5_9BACT</name>
<dbReference type="AlphaFoldDB" id="A0A9D1NKM5"/>
<feature type="chain" id="PRO_5038824813" description="DUF6844 domain-containing protein" evidence="2">
    <location>
        <begin position="23"/>
        <end position="459"/>
    </location>
</feature>
<feature type="region of interest" description="Disordered" evidence="1">
    <location>
        <begin position="401"/>
        <end position="459"/>
    </location>
</feature>
<feature type="signal peptide" evidence="2">
    <location>
        <begin position="1"/>
        <end position="22"/>
    </location>
</feature>
<accession>A0A9D1NKM5</accession>
<evidence type="ECO:0000256" key="1">
    <source>
        <dbReference type="SAM" id="MobiDB-lite"/>
    </source>
</evidence>
<organism evidence="4 5">
    <name type="scientific">Candidatus Spyradosoma merdigallinarum</name>
    <dbReference type="NCBI Taxonomy" id="2840950"/>
    <lineage>
        <taxon>Bacteria</taxon>
        <taxon>Pseudomonadati</taxon>
        <taxon>Verrucomicrobiota</taxon>
        <taxon>Opitutia</taxon>
        <taxon>Opitutia incertae sedis</taxon>
        <taxon>Candidatus Spyradosoma</taxon>
    </lineage>
</organism>
<reference evidence="4" key="2">
    <citation type="journal article" date="2021" name="PeerJ">
        <title>Extensive microbial diversity within the chicken gut microbiome revealed by metagenomics and culture.</title>
        <authorList>
            <person name="Gilroy R."/>
            <person name="Ravi A."/>
            <person name="Getino M."/>
            <person name="Pursley I."/>
            <person name="Horton D.L."/>
            <person name="Alikhan N.F."/>
            <person name="Baker D."/>
            <person name="Gharbi K."/>
            <person name="Hall N."/>
            <person name="Watson M."/>
            <person name="Adriaenssens E.M."/>
            <person name="Foster-Nyarko E."/>
            <person name="Jarju S."/>
            <person name="Secka A."/>
            <person name="Antonio M."/>
            <person name="Oren A."/>
            <person name="Chaudhuri R.R."/>
            <person name="La Ragione R."/>
            <person name="Hildebrand F."/>
            <person name="Pallen M.J."/>
        </authorList>
    </citation>
    <scope>NUCLEOTIDE SEQUENCE</scope>
    <source>
        <strain evidence="4">10669</strain>
    </source>
</reference>
<dbReference type="Proteomes" id="UP000886812">
    <property type="component" value="Unassembled WGS sequence"/>
</dbReference>
<gene>
    <name evidence="4" type="ORF">IAC75_03430</name>
</gene>
<dbReference type="Pfam" id="PF20891">
    <property type="entry name" value="DUF6844"/>
    <property type="match status" value="1"/>
</dbReference>
<dbReference type="EMBL" id="DVOG01000087">
    <property type="protein sequence ID" value="HIV04188.1"/>
    <property type="molecule type" value="Genomic_DNA"/>
</dbReference>